<dbReference type="InterPro" id="IPR044669">
    <property type="entry name" value="YneE/VCCN1/2-like"/>
</dbReference>
<feature type="transmembrane region" description="Helical" evidence="8">
    <location>
        <begin position="59"/>
        <end position="78"/>
    </location>
</feature>
<keyword evidence="7 8" id="KW-0472">Membrane</keyword>
<evidence type="ECO:0000313" key="10">
    <source>
        <dbReference type="Proteomes" id="UP001165082"/>
    </source>
</evidence>
<dbReference type="PANTHER" id="PTHR33281:SF19">
    <property type="entry name" value="VOLTAGE-DEPENDENT ANION CHANNEL-FORMING PROTEIN YNEE"/>
    <property type="match status" value="1"/>
</dbReference>
<comment type="caution">
    <text evidence="9">The sequence shown here is derived from an EMBL/GenBank/DDBJ whole genome shotgun (WGS) entry which is preliminary data.</text>
</comment>
<evidence type="ECO:0000256" key="3">
    <source>
        <dbReference type="ARBA" id="ARBA00022475"/>
    </source>
</evidence>
<evidence type="ECO:0000256" key="4">
    <source>
        <dbReference type="ARBA" id="ARBA00022692"/>
    </source>
</evidence>
<dbReference type="PANTHER" id="PTHR33281">
    <property type="entry name" value="UPF0187 PROTEIN YNEE"/>
    <property type="match status" value="1"/>
</dbReference>
<organism evidence="9 10">
    <name type="scientific">Triparma retinervis</name>
    <dbReference type="NCBI Taxonomy" id="2557542"/>
    <lineage>
        <taxon>Eukaryota</taxon>
        <taxon>Sar</taxon>
        <taxon>Stramenopiles</taxon>
        <taxon>Ochrophyta</taxon>
        <taxon>Bolidophyceae</taxon>
        <taxon>Parmales</taxon>
        <taxon>Triparmaceae</taxon>
        <taxon>Triparma</taxon>
    </lineage>
</organism>
<keyword evidence="4 8" id="KW-0812">Transmembrane</keyword>
<keyword evidence="10" id="KW-1185">Reference proteome</keyword>
<proteinExistence type="predicted"/>
<feature type="transmembrane region" description="Helical" evidence="8">
    <location>
        <begin position="28"/>
        <end position="47"/>
    </location>
</feature>
<reference evidence="9" key="1">
    <citation type="submission" date="2022-07" db="EMBL/GenBank/DDBJ databases">
        <title>Genome analysis of Parmales, a sister group of diatoms, reveals the evolutionary specialization of diatoms from phago-mixotrophs to photoautotrophs.</title>
        <authorList>
            <person name="Ban H."/>
            <person name="Sato S."/>
            <person name="Yoshikawa S."/>
            <person name="Kazumasa Y."/>
            <person name="Nakamura Y."/>
            <person name="Ichinomiya M."/>
            <person name="Saitoh K."/>
            <person name="Sato N."/>
            <person name="Blanc-Mathieu R."/>
            <person name="Endo H."/>
            <person name="Kuwata A."/>
            <person name="Ogata H."/>
        </authorList>
    </citation>
    <scope>NUCLEOTIDE SEQUENCE</scope>
</reference>
<dbReference type="AlphaFoldDB" id="A0A9W7DTY5"/>
<keyword evidence="3" id="KW-1003">Cell membrane</keyword>
<evidence type="ECO:0000256" key="1">
    <source>
        <dbReference type="ARBA" id="ARBA00004651"/>
    </source>
</evidence>
<feature type="transmembrane region" description="Helical" evidence="8">
    <location>
        <begin position="225"/>
        <end position="250"/>
    </location>
</feature>
<evidence type="ECO:0000313" key="9">
    <source>
        <dbReference type="EMBL" id="GMH56179.1"/>
    </source>
</evidence>
<comment type="subcellular location">
    <subcellularLocation>
        <location evidence="1">Cell membrane</location>
        <topology evidence="1">Multi-pass membrane protein</topology>
    </subcellularLocation>
</comment>
<protein>
    <submittedName>
        <fullName evidence="9">Uncharacterized protein</fullName>
    </submittedName>
</protein>
<gene>
    <name evidence="9" type="ORF">TrRE_jg911</name>
</gene>
<name>A0A9W7DTY5_9STRA</name>
<evidence type="ECO:0000256" key="8">
    <source>
        <dbReference type="SAM" id="Phobius"/>
    </source>
</evidence>
<dbReference type="OrthoDB" id="1368at2759"/>
<dbReference type="Proteomes" id="UP001165082">
    <property type="component" value="Unassembled WGS sequence"/>
</dbReference>
<keyword evidence="2" id="KW-0813">Transport</keyword>
<keyword evidence="6" id="KW-0406">Ion transport</keyword>
<evidence type="ECO:0000256" key="6">
    <source>
        <dbReference type="ARBA" id="ARBA00023065"/>
    </source>
</evidence>
<dbReference type="EMBL" id="BRXZ01002175">
    <property type="protein sequence ID" value="GMH56179.1"/>
    <property type="molecule type" value="Genomic_DNA"/>
</dbReference>
<evidence type="ECO:0000256" key="7">
    <source>
        <dbReference type="ARBA" id="ARBA00023136"/>
    </source>
</evidence>
<accession>A0A9W7DTY5</accession>
<evidence type="ECO:0000256" key="5">
    <source>
        <dbReference type="ARBA" id="ARBA00022989"/>
    </source>
</evidence>
<dbReference type="GO" id="GO:0005886">
    <property type="term" value="C:plasma membrane"/>
    <property type="evidence" value="ECO:0007669"/>
    <property type="project" value="UniProtKB-SubCell"/>
</dbReference>
<dbReference type="GO" id="GO:0005254">
    <property type="term" value="F:chloride channel activity"/>
    <property type="evidence" value="ECO:0007669"/>
    <property type="project" value="InterPro"/>
</dbReference>
<sequence>MWTLSDWTRHQATTRYFRHIVKWPISTTFRLISPVCLIFTLWSFLWIRYILPNFFPKFLLPLSAVSLTSSAVALLLTLRTNQSLARLAEAREGLGTLVAHSRDTAAILNAYLPKSSAVLGCRPLSILGWVLKSQLRGESCTDVTEAMLGEGESEYVQGQRKKWTGLLRIVRMFVAEKARDGTLNNMAHGAILDQISFLNLSIGRCERIFSSPTPPTYTRHTSRVLVLWLILLPLGLSKVSLPVALIAQFLTSYVLLGIDEIGVELEQPFQIIPLNSLCVAIMRDVADEVGEGGMPPLMREVQEFDANNINPLSGGPKSKKF</sequence>
<keyword evidence="5 8" id="KW-1133">Transmembrane helix</keyword>
<dbReference type="Pfam" id="PF25539">
    <property type="entry name" value="Bestrophin_2"/>
    <property type="match status" value="1"/>
</dbReference>
<evidence type="ECO:0000256" key="2">
    <source>
        <dbReference type="ARBA" id="ARBA00022448"/>
    </source>
</evidence>